<feature type="region of interest" description="Disordered" evidence="1">
    <location>
        <begin position="24"/>
        <end position="48"/>
    </location>
</feature>
<evidence type="ECO:0000256" key="2">
    <source>
        <dbReference type="SAM" id="SignalP"/>
    </source>
</evidence>
<dbReference type="Proteomes" id="UP001597387">
    <property type="component" value="Unassembled WGS sequence"/>
</dbReference>
<accession>A0ABW4ZJ58</accession>
<dbReference type="InterPro" id="IPR021782">
    <property type="entry name" value="DUF3347"/>
</dbReference>
<comment type="caution">
    <text evidence="4">The sequence shown here is derived from an EMBL/GenBank/DDBJ whole genome shotgun (WGS) entry which is preliminary data.</text>
</comment>
<feature type="domain" description="DUF3347" evidence="3">
    <location>
        <begin position="58"/>
        <end position="134"/>
    </location>
</feature>
<feature type="chain" id="PRO_5045811992" evidence="2">
    <location>
        <begin position="23"/>
        <end position="180"/>
    </location>
</feature>
<protein>
    <submittedName>
        <fullName evidence="4">DUF3347 domain-containing protein</fullName>
    </submittedName>
</protein>
<proteinExistence type="predicted"/>
<dbReference type="Pfam" id="PF11827">
    <property type="entry name" value="DUF3347"/>
    <property type="match status" value="1"/>
</dbReference>
<evidence type="ECO:0000256" key="1">
    <source>
        <dbReference type="SAM" id="MobiDB-lite"/>
    </source>
</evidence>
<gene>
    <name evidence="4" type="ORF">ACFSJU_06790</name>
</gene>
<organism evidence="4 5">
    <name type="scientific">Paradesertivirga mongoliensis</name>
    <dbReference type="NCBI Taxonomy" id="2100740"/>
    <lineage>
        <taxon>Bacteria</taxon>
        <taxon>Pseudomonadati</taxon>
        <taxon>Bacteroidota</taxon>
        <taxon>Sphingobacteriia</taxon>
        <taxon>Sphingobacteriales</taxon>
        <taxon>Sphingobacteriaceae</taxon>
        <taxon>Paradesertivirga</taxon>
    </lineage>
</organism>
<evidence type="ECO:0000313" key="5">
    <source>
        <dbReference type="Proteomes" id="UP001597387"/>
    </source>
</evidence>
<name>A0ABW4ZJ58_9SPHI</name>
<feature type="signal peptide" evidence="2">
    <location>
        <begin position="1"/>
        <end position="22"/>
    </location>
</feature>
<evidence type="ECO:0000259" key="3">
    <source>
        <dbReference type="Pfam" id="PF11827"/>
    </source>
</evidence>
<dbReference type="EMBL" id="JBHUHZ010000001">
    <property type="protein sequence ID" value="MFD2162093.1"/>
    <property type="molecule type" value="Genomic_DNA"/>
</dbReference>
<dbReference type="PROSITE" id="PS51257">
    <property type="entry name" value="PROKAR_LIPOPROTEIN"/>
    <property type="match status" value="1"/>
</dbReference>
<dbReference type="RefSeq" id="WP_255897863.1">
    <property type="nucleotide sequence ID" value="NZ_JAFMZO010000001.1"/>
</dbReference>
<sequence length="180" mass="19278">MKMNTILLSSLAVAIAVSTACTSETPKENAAEHESHESENMASEAGNPEFKDAKSQEVYQHYIHLKTALVNSDGKEAQAGASALSTALTDAGNKKAADISSQIAASADIKAQRDNFDELTAEVESFVKGAGLKSGKIYKQYCPMAKDGDGAYWLASESDIKNPYYGDEMLTCGEVKEEIK</sequence>
<keyword evidence="5" id="KW-1185">Reference proteome</keyword>
<reference evidence="5" key="1">
    <citation type="journal article" date="2019" name="Int. J. Syst. Evol. Microbiol.">
        <title>The Global Catalogue of Microorganisms (GCM) 10K type strain sequencing project: providing services to taxonomists for standard genome sequencing and annotation.</title>
        <authorList>
            <consortium name="The Broad Institute Genomics Platform"/>
            <consortium name="The Broad Institute Genome Sequencing Center for Infectious Disease"/>
            <person name="Wu L."/>
            <person name="Ma J."/>
        </authorList>
    </citation>
    <scope>NUCLEOTIDE SEQUENCE [LARGE SCALE GENOMIC DNA]</scope>
    <source>
        <strain evidence="5">KCTC 42217</strain>
    </source>
</reference>
<keyword evidence="2" id="KW-0732">Signal</keyword>
<evidence type="ECO:0000313" key="4">
    <source>
        <dbReference type="EMBL" id="MFD2162093.1"/>
    </source>
</evidence>
<feature type="compositionally biased region" description="Basic and acidic residues" evidence="1">
    <location>
        <begin position="25"/>
        <end position="39"/>
    </location>
</feature>